<dbReference type="Gene3D" id="2.40.30.170">
    <property type="match status" value="1"/>
</dbReference>
<dbReference type="EMBL" id="FNCJ01000021">
    <property type="protein sequence ID" value="SDI35434.1"/>
    <property type="molecule type" value="Genomic_DNA"/>
</dbReference>
<sequence>MQVRQAPQTVQNVVTYDVVIGVDNRPLLLKPGMTATARIVIDQRENVLRVPDQALRFSPTGPGNAPASQPAAPPAGTGSARVWVLRDGRPVLVAIKTGLDDDTYTEVISGQLQPGDQVIVAEQHNNATEAASASGPRLFHF</sequence>
<gene>
    <name evidence="4" type="ORF">SAMN05216466_12172</name>
</gene>
<evidence type="ECO:0000313" key="4">
    <source>
        <dbReference type="EMBL" id="SDI35434.1"/>
    </source>
</evidence>
<dbReference type="PANTHER" id="PTHR32347">
    <property type="entry name" value="EFFLUX SYSTEM COMPONENT YKNX-RELATED"/>
    <property type="match status" value="1"/>
</dbReference>
<feature type="compositionally biased region" description="Low complexity" evidence="3">
    <location>
        <begin position="61"/>
        <end position="78"/>
    </location>
</feature>
<dbReference type="RefSeq" id="WP_208449420.1">
    <property type="nucleotide sequence ID" value="NZ_CADERL010000030.1"/>
</dbReference>
<evidence type="ECO:0000256" key="2">
    <source>
        <dbReference type="ARBA" id="ARBA00023054"/>
    </source>
</evidence>
<dbReference type="Proteomes" id="UP000199706">
    <property type="component" value="Unassembled WGS sequence"/>
</dbReference>
<evidence type="ECO:0000256" key="3">
    <source>
        <dbReference type="SAM" id="MobiDB-lite"/>
    </source>
</evidence>
<protein>
    <submittedName>
        <fullName evidence="4">HlyD family secretion protein</fullName>
    </submittedName>
</protein>
<name>A0A1G8JW36_9BURK</name>
<accession>A0A1G8JW36</accession>
<organism evidence="4 5">
    <name type="scientific">Paraburkholderia phenazinium</name>
    <dbReference type="NCBI Taxonomy" id="60549"/>
    <lineage>
        <taxon>Bacteria</taxon>
        <taxon>Pseudomonadati</taxon>
        <taxon>Pseudomonadota</taxon>
        <taxon>Betaproteobacteria</taxon>
        <taxon>Burkholderiales</taxon>
        <taxon>Burkholderiaceae</taxon>
        <taxon>Paraburkholderia</taxon>
    </lineage>
</organism>
<dbReference type="InterPro" id="IPR050465">
    <property type="entry name" value="UPF0194_transport"/>
</dbReference>
<evidence type="ECO:0000256" key="1">
    <source>
        <dbReference type="ARBA" id="ARBA00004196"/>
    </source>
</evidence>
<comment type="subcellular location">
    <subcellularLocation>
        <location evidence="1">Cell envelope</location>
    </subcellularLocation>
</comment>
<dbReference type="GO" id="GO:0030313">
    <property type="term" value="C:cell envelope"/>
    <property type="evidence" value="ECO:0007669"/>
    <property type="project" value="UniProtKB-SubCell"/>
</dbReference>
<proteinExistence type="predicted"/>
<dbReference type="AlphaFoldDB" id="A0A1G8JW36"/>
<dbReference type="PANTHER" id="PTHR32347:SF14">
    <property type="entry name" value="EFFLUX SYSTEM COMPONENT YKNX-RELATED"/>
    <property type="match status" value="1"/>
</dbReference>
<feature type="region of interest" description="Disordered" evidence="3">
    <location>
        <begin position="55"/>
        <end position="78"/>
    </location>
</feature>
<dbReference type="Gene3D" id="2.40.420.20">
    <property type="match status" value="1"/>
</dbReference>
<keyword evidence="2" id="KW-0175">Coiled coil</keyword>
<reference evidence="4 5" key="1">
    <citation type="submission" date="2016-10" db="EMBL/GenBank/DDBJ databases">
        <authorList>
            <person name="de Groot N.N."/>
        </authorList>
    </citation>
    <scope>NUCLEOTIDE SEQUENCE [LARGE SCALE GENOMIC DNA]</scope>
    <source>
        <strain evidence="4 5">LMG 2247</strain>
    </source>
</reference>
<evidence type="ECO:0000313" key="5">
    <source>
        <dbReference type="Proteomes" id="UP000199706"/>
    </source>
</evidence>